<keyword evidence="3" id="KW-0560">Oxidoreductase</keyword>
<dbReference type="InterPro" id="IPR023210">
    <property type="entry name" value="NADP_OxRdtase_dom"/>
</dbReference>
<dbReference type="FunFam" id="3.20.20.100:FF:000015">
    <property type="entry name" value="Oxidoreductase, aldo/keto reductase family"/>
    <property type="match status" value="1"/>
</dbReference>
<dbReference type="PROSITE" id="PS00062">
    <property type="entry name" value="ALDOKETO_REDUCTASE_2"/>
    <property type="match status" value="1"/>
</dbReference>
<dbReference type="InterPro" id="IPR018170">
    <property type="entry name" value="Aldo/ket_reductase_CS"/>
</dbReference>
<dbReference type="CDD" id="cd19071">
    <property type="entry name" value="AKR_AKR1-5-like"/>
    <property type="match status" value="1"/>
</dbReference>
<dbReference type="PRINTS" id="PR00069">
    <property type="entry name" value="ALDKETRDTASE"/>
</dbReference>
<keyword evidence="2" id="KW-0521">NADP</keyword>
<evidence type="ECO:0000256" key="3">
    <source>
        <dbReference type="ARBA" id="ARBA00023002"/>
    </source>
</evidence>
<dbReference type="PANTHER" id="PTHR43827">
    <property type="entry name" value="2,5-DIKETO-D-GLUCONIC ACID REDUCTASE"/>
    <property type="match status" value="1"/>
</dbReference>
<feature type="domain" description="NADP-dependent oxidoreductase" evidence="4">
    <location>
        <begin position="23"/>
        <end position="262"/>
    </location>
</feature>
<dbReference type="PIRSF" id="PIRSF000097">
    <property type="entry name" value="AKR"/>
    <property type="match status" value="1"/>
</dbReference>
<dbReference type="PANTHER" id="PTHR43827:SF3">
    <property type="entry name" value="NADP-DEPENDENT OXIDOREDUCTASE DOMAIN-CONTAINING PROTEIN"/>
    <property type="match status" value="1"/>
</dbReference>
<accession>A0A381QSI7</accession>
<gene>
    <name evidence="5" type="ORF">METZ01_LOCUS35179</name>
</gene>
<sequence>MALTIESRIKLNDGKSMPLFGIGVWRMEPGRETREAVTIALELGYIHIDTASMYKNEEDVGAAVQESSLPRENLFITSKVHTSEVGYDATLEAFERSLQKLKLSYIDLYLIHKPVEGFRQNTWKALEKLKKDGICRSIGVSNFSPRHLDEILEICEFIPAVNQIEMNPFLAQKTISEYCSSKNIHITGFCPLARTEKSKDPAIIDLANECGKTWAQVMIRWSLQKQITTIPKSVNPQRIRENSDVFDFELNEKQMQRLDDLDQGFRLRPDPMNLP</sequence>
<name>A0A381QSI7_9ZZZZ</name>
<evidence type="ECO:0000313" key="5">
    <source>
        <dbReference type="EMBL" id="SUZ82325.1"/>
    </source>
</evidence>
<dbReference type="Pfam" id="PF00248">
    <property type="entry name" value="Aldo_ket_red"/>
    <property type="match status" value="1"/>
</dbReference>
<proteinExistence type="inferred from homology"/>
<dbReference type="Gene3D" id="3.20.20.100">
    <property type="entry name" value="NADP-dependent oxidoreductase domain"/>
    <property type="match status" value="1"/>
</dbReference>
<dbReference type="AlphaFoldDB" id="A0A381QSI7"/>
<dbReference type="PROSITE" id="PS00063">
    <property type="entry name" value="ALDOKETO_REDUCTASE_3"/>
    <property type="match status" value="1"/>
</dbReference>
<evidence type="ECO:0000256" key="1">
    <source>
        <dbReference type="ARBA" id="ARBA00007905"/>
    </source>
</evidence>
<protein>
    <recommendedName>
        <fullName evidence="4">NADP-dependent oxidoreductase domain-containing protein</fullName>
    </recommendedName>
</protein>
<comment type="similarity">
    <text evidence="1">Belongs to the aldo/keto reductase family.</text>
</comment>
<dbReference type="EMBL" id="UINC01001502">
    <property type="protein sequence ID" value="SUZ82325.1"/>
    <property type="molecule type" value="Genomic_DNA"/>
</dbReference>
<evidence type="ECO:0000256" key="2">
    <source>
        <dbReference type="ARBA" id="ARBA00022857"/>
    </source>
</evidence>
<dbReference type="GO" id="GO:0016616">
    <property type="term" value="F:oxidoreductase activity, acting on the CH-OH group of donors, NAD or NADP as acceptor"/>
    <property type="evidence" value="ECO:0007669"/>
    <property type="project" value="UniProtKB-ARBA"/>
</dbReference>
<reference evidence="5" key="1">
    <citation type="submission" date="2018-05" db="EMBL/GenBank/DDBJ databases">
        <authorList>
            <person name="Lanie J.A."/>
            <person name="Ng W.-L."/>
            <person name="Kazmierczak K.M."/>
            <person name="Andrzejewski T.M."/>
            <person name="Davidsen T.M."/>
            <person name="Wayne K.J."/>
            <person name="Tettelin H."/>
            <person name="Glass J.I."/>
            <person name="Rusch D."/>
            <person name="Podicherti R."/>
            <person name="Tsui H.-C.T."/>
            <person name="Winkler M.E."/>
        </authorList>
    </citation>
    <scope>NUCLEOTIDE SEQUENCE</scope>
</reference>
<organism evidence="5">
    <name type="scientific">marine metagenome</name>
    <dbReference type="NCBI Taxonomy" id="408172"/>
    <lineage>
        <taxon>unclassified sequences</taxon>
        <taxon>metagenomes</taxon>
        <taxon>ecological metagenomes</taxon>
    </lineage>
</organism>
<dbReference type="InterPro" id="IPR020471">
    <property type="entry name" value="AKR"/>
</dbReference>
<dbReference type="InterPro" id="IPR036812">
    <property type="entry name" value="NAD(P)_OxRdtase_dom_sf"/>
</dbReference>
<evidence type="ECO:0000259" key="4">
    <source>
        <dbReference type="Pfam" id="PF00248"/>
    </source>
</evidence>
<dbReference type="SUPFAM" id="SSF51430">
    <property type="entry name" value="NAD(P)-linked oxidoreductase"/>
    <property type="match status" value="1"/>
</dbReference>